<dbReference type="Proteomes" id="UP001168821">
    <property type="component" value="Unassembled WGS sequence"/>
</dbReference>
<comment type="cofactor">
    <cofactor evidence="1">
        <name>Zn(2+)</name>
        <dbReference type="ChEBI" id="CHEBI:29105"/>
    </cofactor>
</comment>
<dbReference type="CDD" id="cd03860">
    <property type="entry name" value="M14_CP_A-B_like"/>
    <property type="match status" value="1"/>
</dbReference>
<proteinExistence type="inferred from homology"/>
<evidence type="ECO:0000256" key="2">
    <source>
        <dbReference type="ARBA" id="ARBA00004613"/>
    </source>
</evidence>
<dbReference type="FunFam" id="3.40.630.10:FF:000040">
    <property type="entry name" value="zinc carboxypeptidase"/>
    <property type="match status" value="1"/>
</dbReference>
<evidence type="ECO:0000313" key="15">
    <source>
        <dbReference type="EMBL" id="KAJ3662736.1"/>
    </source>
</evidence>
<dbReference type="SMART" id="SM00631">
    <property type="entry name" value="Zn_pept"/>
    <property type="match status" value="1"/>
</dbReference>
<keyword evidence="5" id="KW-0121">Carboxypeptidase</keyword>
<dbReference type="InterPro" id="IPR000834">
    <property type="entry name" value="Peptidase_M14"/>
</dbReference>
<dbReference type="EMBL" id="JALNTZ010000002">
    <property type="protein sequence ID" value="KAJ3662736.1"/>
    <property type="molecule type" value="Genomic_DNA"/>
</dbReference>
<comment type="subcellular location">
    <subcellularLocation>
        <location evidence="2">Secreted</location>
    </subcellularLocation>
</comment>
<comment type="function">
    <text evidence="12">Involved in the digestion of the blood meal.</text>
</comment>
<organism evidence="15 16">
    <name type="scientific">Zophobas morio</name>
    <dbReference type="NCBI Taxonomy" id="2755281"/>
    <lineage>
        <taxon>Eukaryota</taxon>
        <taxon>Metazoa</taxon>
        <taxon>Ecdysozoa</taxon>
        <taxon>Arthropoda</taxon>
        <taxon>Hexapoda</taxon>
        <taxon>Insecta</taxon>
        <taxon>Pterygota</taxon>
        <taxon>Neoptera</taxon>
        <taxon>Endopterygota</taxon>
        <taxon>Coleoptera</taxon>
        <taxon>Polyphaga</taxon>
        <taxon>Cucujiformia</taxon>
        <taxon>Tenebrionidae</taxon>
        <taxon>Zophobas</taxon>
    </lineage>
</organism>
<evidence type="ECO:0000256" key="10">
    <source>
        <dbReference type="ARBA" id="ARBA00023049"/>
    </source>
</evidence>
<dbReference type="Gene3D" id="3.40.630.10">
    <property type="entry name" value="Zn peptidases"/>
    <property type="match status" value="1"/>
</dbReference>
<evidence type="ECO:0000256" key="4">
    <source>
        <dbReference type="ARBA" id="ARBA00022525"/>
    </source>
</evidence>
<dbReference type="AlphaFoldDB" id="A0AA38MN86"/>
<feature type="active site" description="Proton donor/acceptor" evidence="13">
    <location>
        <position position="571"/>
    </location>
</feature>
<dbReference type="InterPro" id="IPR036397">
    <property type="entry name" value="RNaseH_sf"/>
</dbReference>
<protein>
    <recommendedName>
        <fullName evidence="14">Peptidase M14 domain-containing protein</fullName>
    </recommendedName>
</protein>
<sequence>MEHLNENDRRSVIAEFYRRHMHLKKSFTVNHFFQMGISKRTTYSICRRVENGNSVERQVGSGRPARKMSQKKREALVNQSHGKLGVSLRKIGPKFKIDKKYVSNILKENNVKLATRKFAPKYSEKQKLEQKRKLRHLSESAFSPSNGTEIIIDDESYFTFDGSDTTNNKHFYCKEGEEVDDKVKFKRYKKFQSKLLVWLAISSRGHSTAFICPSGNSVNADIYEKQCIRSRLVRFIREKHSDGNFVFWPDMATAHYAAKVFAAYNELSIPFIPKDKNVPNIFCPHTLISNVQDLIDKERGKRNITDEFGWDDYHTLEEINIWLGAIAEQYHDKVTLLKGGSSYEGRPIVGVHVSFAPGNENRSVFIDANIHACEWISSAVATYILNQVLTSTDTNVREVAESHDWYVFPVLNPDGYVYTHLSDRTWRKTRVPYDDGCYGADPNRNWDNHFNEGGASDDPCSDTYAGPEAFSEPMTKSLSEYLLTIGHSLEGYISFHSYHQALLLPYGYTTDHLDNYDELYDVGLKAIDTLSQRYGTQYEIGNVAELMYIASGGSPDWVKGTFGTRITYTYELRDTGKYGFLLPAELIIPTAEETFDSIIRIFQEFAKKP</sequence>
<evidence type="ECO:0000256" key="5">
    <source>
        <dbReference type="ARBA" id="ARBA00022645"/>
    </source>
</evidence>
<dbReference type="GO" id="GO:0003676">
    <property type="term" value="F:nucleic acid binding"/>
    <property type="evidence" value="ECO:0007669"/>
    <property type="project" value="InterPro"/>
</dbReference>
<evidence type="ECO:0000256" key="12">
    <source>
        <dbReference type="ARBA" id="ARBA00057299"/>
    </source>
</evidence>
<keyword evidence="4" id="KW-0964">Secreted</keyword>
<dbReference type="PRINTS" id="PR00765">
    <property type="entry name" value="CRBOXYPTASEA"/>
</dbReference>
<comment type="similarity">
    <text evidence="3 13">Belongs to the peptidase M14 family.</text>
</comment>
<gene>
    <name evidence="15" type="ORF">Zmor_007067</name>
</gene>
<evidence type="ECO:0000313" key="16">
    <source>
        <dbReference type="Proteomes" id="UP001168821"/>
    </source>
</evidence>
<dbReference type="GO" id="GO:0008270">
    <property type="term" value="F:zinc ion binding"/>
    <property type="evidence" value="ECO:0007669"/>
    <property type="project" value="InterPro"/>
</dbReference>
<evidence type="ECO:0000256" key="6">
    <source>
        <dbReference type="ARBA" id="ARBA00022670"/>
    </source>
</evidence>
<dbReference type="PANTHER" id="PTHR11705:SF153">
    <property type="entry name" value="ZINC CARBOXYPEPTIDASE A 1-LIKE PROTEIN"/>
    <property type="match status" value="1"/>
</dbReference>
<name>A0AA38MN86_9CUCU</name>
<evidence type="ECO:0000259" key="14">
    <source>
        <dbReference type="PROSITE" id="PS52035"/>
    </source>
</evidence>
<dbReference type="GO" id="GO:0006508">
    <property type="term" value="P:proteolysis"/>
    <property type="evidence" value="ECO:0007669"/>
    <property type="project" value="UniProtKB-KW"/>
</dbReference>
<evidence type="ECO:0000256" key="9">
    <source>
        <dbReference type="ARBA" id="ARBA00022833"/>
    </source>
</evidence>
<evidence type="ECO:0000256" key="1">
    <source>
        <dbReference type="ARBA" id="ARBA00001947"/>
    </source>
</evidence>
<keyword evidence="11" id="KW-1015">Disulfide bond</keyword>
<evidence type="ECO:0000256" key="13">
    <source>
        <dbReference type="PROSITE-ProRule" id="PRU01379"/>
    </source>
</evidence>
<dbReference type="Pfam" id="PF00246">
    <property type="entry name" value="Peptidase_M14"/>
    <property type="match status" value="1"/>
</dbReference>
<keyword evidence="7" id="KW-0479">Metal-binding</keyword>
<keyword evidence="9" id="KW-0862">Zinc</keyword>
<evidence type="ECO:0000256" key="7">
    <source>
        <dbReference type="ARBA" id="ARBA00022723"/>
    </source>
</evidence>
<dbReference type="PROSITE" id="PS52035">
    <property type="entry name" value="PEPTIDASE_M14"/>
    <property type="match status" value="1"/>
</dbReference>
<dbReference type="Gene3D" id="3.30.420.10">
    <property type="entry name" value="Ribonuclease H-like superfamily/Ribonuclease H"/>
    <property type="match status" value="1"/>
</dbReference>
<dbReference type="SUPFAM" id="SSF53187">
    <property type="entry name" value="Zn-dependent exopeptidases"/>
    <property type="match status" value="1"/>
</dbReference>
<keyword evidence="8" id="KW-0378">Hydrolase</keyword>
<reference evidence="15" key="1">
    <citation type="journal article" date="2023" name="G3 (Bethesda)">
        <title>Whole genome assemblies of Zophobas morio and Tenebrio molitor.</title>
        <authorList>
            <person name="Kaur S."/>
            <person name="Stinson S.A."/>
            <person name="diCenzo G.C."/>
        </authorList>
    </citation>
    <scope>NUCLEOTIDE SEQUENCE</scope>
    <source>
        <strain evidence="15">QUZm001</strain>
    </source>
</reference>
<keyword evidence="6" id="KW-0645">Protease</keyword>
<dbReference type="PANTHER" id="PTHR11705">
    <property type="entry name" value="PROTEASE FAMILY M14 CARBOXYPEPTIDASE A,B"/>
    <property type="match status" value="1"/>
</dbReference>
<accession>A0AA38MN86</accession>
<dbReference type="GO" id="GO:0004181">
    <property type="term" value="F:metallocarboxypeptidase activity"/>
    <property type="evidence" value="ECO:0007669"/>
    <property type="project" value="InterPro"/>
</dbReference>
<evidence type="ECO:0000256" key="3">
    <source>
        <dbReference type="ARBA" id="ARBA00005988"/>
    </source>
</evidence>
<evidence type="ECO:0000256" key="8">
    <source>
        <dbReference type="ARBA" id="ARBA00022801"/>
    </source>
</evidence>
<evidence type="ECO:0000256" key="11">
    <source>
        <dbReference type="ARBA" id="ARBA00023157"/>
    </source>
</evidence>
<keyword evidence="16" id="KW-1185">Reference proteome</keyword>
<keyword evidence="10" id="KW-0482">Metalloprotease</keyword>
<dbReference type="GO" id="GO:0005615">
    <property type="term" value="C:extracellular space"/>
    <property type="evidence" value="ECO:0007669"/>
    <property type="project" value="TreeGrafter"/>
</dbReference>
<feature type="domain" description="Peptidase M14" evidence="14">
    <location>
        <begin position="312"/>
        <end position="605"/>
    </location>
</feature>
<comment type="caution">
    <text evidence="15">The sequence shown here is derived from an EMBL/GenBank/DDBJ whole genome shotgun (WGS) entry which is preliminary data.</text>
</comment>